<dbReference type="EMBL" id="JAINUF010000003">
    <property type="protein sequence ID" value="KAJ8371410.1"/>
    <property type="molecule type" value="Genomic_DNA"/>
</dbReference>
<organism evidence="2 3">
    <name type="scientific">Synaphobranchus kaupii</name>
    <name type="common">Kaup's arrowtooth eel</name>
    <dbReference type="NCBI Taxonomy" id="118154"/>
    <lineage>
        <taxon>Eukaryota</taxon>
        <taxon>Metazoa</taxon>
        <taxon>Chordata</taxon>
        <taxon>Craniata</taxon>
        <taxon>Vertebrata</taxon>
        <taxon>Euteleostomi</taxon>
        <taxon>Actinopterygii</taxon>
        <taxon>Neopterygii</taxon>
        <taxon>Teleostei</taxon>
        <taxon>Anguilliformes</taxon>
        <taxon>Synaphobranchidae</taxon>
        <taxon>Synaphobranchus</taxon>
    </lineage>
</organism>
<reference evidence="2" key="1">
    <citation type="journal article" date="2023" name="Science">
        <title>Genome structures resolve the early diversification of teleost fishes.</title>
        <authorList>
            <person name="Parey E."/>
            <person name="Louis A."/>
            <person name="Montfort J."/>
            <person name="Bouchez O."/>
            <person name="Roques C."/>
            <person name="Iampietro C."/>
            <person name="Lluch J."/>
            <person name="Castinel A."/>
            <person name="Donnadieu C."/>
            <person name="Desvignes T."/>
            <person name="Floi Bucao C."/>
            <person name="Jouanno E."/>
            <person name="Wen M."/>
            <person name="Mejri S."/>
            <person name="Dirks R."/>
            <person name="Jansen H."/>
            <person name="Henkel C."/>
            <person name="Chen W.J."/>
            <person name="Zahm M."/>
            <person name="Cabau C."/>
            <person name="Klopp C."/>
            <person name="Thompson A.W."/>
            <person name="Robinson-Rechavi M."/>
            <person name="Braasch I."/>
            <person name="Lecointre G."/>
            <person name="Bobe J."/>
            <person name="Postlethwait J.H."/>
            <person name="Berthelot C."/>
            <person name="Roest Crollius H."/>
            <person name="Guiguen Y."/>
        </authorList>
    </citation>
    <scope>NUCLEOTIDE SEQUENCE</scope>
    <source>
        <strain evidence="2">WJC10195</strain>
    </source>
</reference>
<protein>
    <submittedName>
        <fullName evidence="2">Uncharacterized protein</fullName>
    </submittedName>
</protein>
<evidence type="ECO:0000313" key="2">
    <source>
        <dbReference type="EMBL" id="KAJ8371410.1"/>
    </source>
</evidence>
<name>A0A9Q1G1W7_SYNKA</name>
<evidence type="ECO:0000256" key="1">
    <source>
        <dbReference type="SAM" id="MobiDB-lite"/>
    </source>
</evidence>
<gene>
    <name evidence="2" type="ORF">SKAU_G00114380</name>
</gene>
<comment type="caution">
    <text evidence="2">The sequence shown here is derived from an EMBL/GenBank/DDBJ whole genome shotgun (WGS) entry which is preliminary data.</text>
</comment>
<dbReference type="Proteomes" id="UP001152622">
    <property type="component" value="Chromosome 3"/>
</dbReference>
<sequence length="113" mass="12443">MWQGKGKFGAPLLELLSPRPDRMQMSAPPPLPLQPSRPVLTLIPPAWRHQITGAPDLDVSGFHRGDGLINQDNAGEPQRSRFLFPAGKSLHSHGRRPLHCPTSSGDKRYPSPL</sequence>
<feature type="region of interest" description="Disordered" evidence="1">
    <location>
        <begin position="62"/>
        <end position="113"/>
    </location>
</feature>
<evidence type="ECO:0000313" key="3">
    <source>
        <dbReference type="Proteomes" id="UP001152622"/>
    </source>
</evidence>
<accession>A0A9Q1G1W7</accession>
<proteinExistence type="predicted"/>
<dbReference type="AlphaFoldDB" id="A0A9Q1G1W7"/>
<keyword evidence="3" id="KW-1185">Reference proteome</keyword>